<keyword evidence="3" id="KW-1185">Reference proteome</keyword>
<evidence type="ECO:0000313" key="3">
    <source>
        <dbReference type="Proteomes" id="UP000248882"/>
    </source>
</evidence>
<name>A0A2W7QG30_9BACT</name>
<accession>A0A2W7QG30</accession>
<protein>
    <submittedName>
        <fullName evidence="2">Rhamnogalacturonyl hydrolase YesR</fullName>
    </submittedName>
</protein>
<proteinExistence type="predicted"/>
<dbReference type="InterPro" id="IPR008928">
    <property type="entry name" value="6-hairpin_glycosidase_sf"/>
</dbReference>
<evidence type="ECO:0000256" key="1">
    <source>
        <dbReference type="ARBA" id="ARBA00022801"/>
    </source>
</evidence>
<dbReference type="Proteomes" id="UP000248882">
    <property type="component" value="Unassembled WGS sequence"/>
</dbReference>
<dbReference type="OrthoDB" id="258246at2"/>
<dbReference type="AlphaFoldDB" id="A0A2W7QG30"/>
<dbReference type="InterPro" id="IPR052043">
    <property type="entry name" value="PolySaccharide_Degr_Enz"/>
</dbReference>
<keyword evidence="1 2" id="KW-0378">Hydrolase</keyword>
<organism evidence="2 3">
    <name type="scientific">Algoriphagus chordae</name>
    <dbReference type="NCBI Taxonomy" id="237019"/>
    <lineage>
        <taxon>Bacteria</taxon>
        <taxon>Pseudomonadati</taxon>
        <taxon>Bacteroidota</taxon>
        <taxon>Cytophagia</taxon>
        <taxon>Cytophagales</taxon>
        <taxon>Cyclobacteriaceae</taxon>
        <taxon>Algoriphagus</taxon>
    </lineage>
</organism>
<gene>
    <name evidence="2" type="ORF">LV85_04357</name>
</gene>
<dbReference type="EMBL" id="QKZT01000034">
    <property type="protein sequence ID" value="PZX46336.1"/>
    <property type="molecule type" value="Genomic_DNA"/>
</dbReference>
<dbReference type="GO" id="GO:0005975">
    <property type="term" value="P:carbohydrate metabolic process"/>
    <property type="evidence" value="ECO:0007669"/>
    <property type="project" value="InterPro"/>
</dbReference>
<sequence>MQRRNFLKFIQLGGVGLYLNPNISFTAPQIRRNDTDTNRIPLQVLGQSAEISEDLRIAFDWPYYVMNPEDTVLLKPTNVPQVNYIFLRVTVALEMWAEARLLISIPNQEGTELGFVDIRNSSVLVPYQLQIDSKHIEQINKFGLQMTLESPNKFGFFDQIPSLAGNQLFTPHLLSSSSEKGTVDDFLNCFMSLSSIQAFGWREGTVLDGLWQLYSRKGEERAIEAINAHFDLFFDEEQNLHYENSRNVPRDNEIDGIESTIPYATLARINPSHPILKTVIQAWDEYSEPNGMVTDGTTLTAEGCYTVAYPMAVIGKSTNNPALQKRALEQLKHRFPLIEGGNLNLRYNTSNQTYTFKNWARGGAWTLLGFVRTMAELKDEMQDQEVINKFKEGVDYAIAMQQENGLWNGFMNSENAPDTSGSAGISAAILIGVREGFLPESYRKYAEKCWKELPNFLTPDGLLLGVSQDNRGGLALQEGNYRVIAQMGMGLMAQLYAELP</sequence>
<dbReference type="Pfam" id="PF07470">
    <property type="entry name" value="Glyco_hydro_88"/>
    <property type="match status" value="1"/>
</dbReference>
<dbReference type="Gene3D" id="1.50.10.10">
    <property type="match status" value="1"/>
</dbReference>
<evidence type="ECO:0000313" key="2">
    <source>
        <dbReference type="EMBL" id="PZX46336.1"/>
    </source>
</evidence>
<dbReference type="GO" id="GO:0016787">
    <property type="term" value="F:hydrolase activity"/>
    <property type="evidence" value="ECO:0007669"/>
    <property type="project" value="UniProtKB-KW"/>
</dbReference>
<dbReference type="PANTHER" id="PTHR33886">
    <property type="entry name" value="UNSATURATED RHAMNOGALACTURONAN HYDROLASE (EUROFUNG)"/>
    <property type="match status" value="1"/>
</dbReference>
<dbReference type="InterPro" id="IPR010905">
    <property type="entry name" value="Glyco_hydro_88"/>
</dbReference>
<dbReference type="InterPro" id="IPR012341">
    <property type="entry name" value="6hp_glycosidase-like_sf"/>
</dbReference>
<dbReference type="RefSeq" id="WP_111323391.1">
    <property type="nucleotide sequence ID" value="NZ_QKZT01000034.1"/>
</dbReference>
<dbReference type="SUPFAM" id="SSF48208">
    <property type="entry name" value="Six-hairpin glycosidases"/>
    <property type="match status" value="1"/>
</dbReference>
<comment type="caution">
    <text evidence="2">The sequence shown here is derived from an EMBL/GenBank/DDBJ whole genome shotgun (WGS) entry which is preliminary data.</text>
</comment>
<dbReference type="PANTHER" id="PTHR33886:SF8">
    <property type="entry name" value="UNSATURATED RHAMNOGALACTURONAN HYDROLASE (EUROFUNG)"/>
    <property type="match status" value="1"/>
</dbReference>
<reference evidence="2 3" key="1">
    <citation type="submission" date="2018-06" db="EMBL/GenBank/DDBJ databases">
        <title>Genomic Encyclopedia of Archaeal and Bacterial Type Strains, Phase II (KMG-II): from individual species to whole genera.</title>
        <authorList>
            <person name="Goeker M."/>
        </authorList>
    </citation>
    <scope>NUCLEOTIDE SEQUENCE [LARGE SCALE GENOMIC DNA]</scope>
    <source>
        <strain evidence="2 3">DSM 19830</strain>
    </source>
</reference>